<dbReference type="Proteomes" id="UP000076661">
    <property type="component" value="Unassembled WGS sequence"/>
</dbReference>
<proteinExistence type="predicted"/>
<protein>
    <submittedName>
        <fullName evidence="1">Uncharacterized protein</fullName>
    </submittedName>
</protein>
<dbReference type="PATRIC" id="fig|1365257.3.peg.2271"/>
<dbReference type="EMBL" id="AUXX01000015">
    <property type="protein sequence ID" value="KZN67294.1"/>
    <property type="molecule type" value="Genomic_DNA"/>
</dbReference>
<gene>
    <name evidence="1" type="ORF">N478_17885</name>
</gene>
<evidence type="ECO:0000313" key="1">
    <source>
        <dbReference type="EMBL" id="KZN67294.1"/>
    </source>
</evidence>
<reference evidence="1 2" key="1">
    <citation type="submission" date="2013-07" db="EMBL/GenBank/DDBJ databases">
        <title>Comparative Genomic and Metabolomic Analysis of Twelve Strains of Pseudoalteromonas luteoviolacea.</title>
        <authorList>
            <person name="Vynne N.G."/>
            <person name="Mansson M."/>
            <person name="Gram L."/>
        </authorList>
    </citation>
    <scope>NUCLEOTIDE SEQUENCE [LARGE SCALE GENOMIC DNA]</scope>
    <source>
        <strain evidence="1 2">S4060-1</strain>
    </source>
</reference>
<evidence type="ECO:0000313" key="2">
    <source>
        <dbReference type="Proteomes" id="UP000076661"/>
    </source>
</evidence>
<comment type="caution">
    <text evidence="1">The sequence shown here is derived from an EMBL/GenBank/DDBJ whole genome shotgun (WGS) entry which is preliminary data.</text>
</comment>
<accession>A0A167N150</accession>
<name>A0A167N150_9GAMM</name>
<dbReference type="AlphaFoldDB" id="A0A167N150"/>
<dbReference type="RefSeq" id="WP_063381088.1">
    <property type="nucleotide sequence ID" value="NZ_AUXX01000015.1"/>
</dbReference>
<sequence length="256" mass="30320">MEIKKRIYLIGFDLSGGLGLHRYFVDNGYSCTFGDEDGFSSRALNNYQNNLPLVTGFESCQFFTQIQHEDKNGDFIYTHERLLDSLIEEQPNALFIFNYLPVEKWLEQRASCYGYLPKTTKALGLSEAQVLEHWRDYYLAYYEKVISRLEGTENYFAYNHSNENESVLELTRFLASHGITLNLATYKPISEIRGSTDQRFHVQNIREAALYFRYHRFDIDTAINLLQEAEKHQPCRYYFKDELKKWKLEKKTWKSE</sequence>
<organism evidence="1 2">
    <name type="scientific">Pseudoalteromonas luteoviolacea S4060-1</name>
    <dbReference type="NCBI Taxonomy" id="1365257"/>
    <lineage>
        <taxon>Bacteria</taxon>
        <taxon>Pseudomonadati</taxon>
        <taxon>Pseudomonadota</taxon>
        <taxon>Gammaproteobacteria</taxon>
        <taxon>Alteromonadales</taxon>
        <taxon>Pseudoalteromonadaceae</taxon>
        <taxon>Pseudoalteromonas</taxon>
    </lineage>
</organism>